<keyword evidence="8 9" id="KW-0472">Membrane</keyword>
<feature type="transmembrane region" description="Helical" evidence="9">
    <location>
        <begin position="263"/>
        <end position="279"/>
    </location>
</feature>
<keyword evidence="11" id="KW-1185">Reference proteome</keyword>
<evidence type="ECO:0000256" key="4">
    <source>
        <dbReference type="ARBA" id="ARBA00022448"/>
    </source>
</evidence>
<feature type="transmembrane region" description="Helical" evidence="9">
    <location>
        <begin position="131"/>
        <end position="151"/>
    </location>
</feature>
<feature type="transmembrane region" description="Helical" evidence="9">
    <location>
        <begin position="200"/>
        <end position="219"/>
    </location>
</feature>
<evidence type="ECO:0000256" key="8">
    <source>
        <dbReference type="ARBA" id="ARBA00023136"/>
    </source>
</evidence>
<dbReference type="EMBL" id="LHXO01000107">
    <property type="protein sequence ID" value="KXA93536.1"/>
    <property type="molecule type" value="Genomic_DNA"/>
</dbReference>
<comment type="subcellular location">
    <subcellularLocation>
        <location evidence="2">Membrane</location>
        <topology evidence="2">Multi-pass membrane protein</topology>
    </subcellularLocation>
</comment>
<comment type="caution">
    <text evidence="10">The sequence shown here is derived from an EMBL/GenBank/DDBJ whole genome shotgun (WGS) entry which is preliminary data.</text>
</comment>
<accession>A0A133UHF7</accession>
<feature type="transmembrane region" description="Helical" evidence="9">
    <location>
        <begin position="291"/>
        <end position="310"/>
    </location>
</feature>
<dbReference type="GO" id="GO:0035435">
    <property type="term" value="P:phosphate ion transmembrane transport"/>
    <property type="evidence" value="ECO:0007669"/>
    <property type="project" value="TreeGrafter"/>
</dbReference>
<name>A0A133UHF7_9EURY</name>
<dbReference type="PANTHER" id="PTHR11101:SF80">
    <property type="entry name" value="PHOSPHATE TRANSPORTER"/>
    <property type="match status" value="1"/>
</dbReference>
<comment type="function">
    <text evidence="1">Potential transporter for phosphate.</text>
</comment>
<gene>
    <name evidence="10" type="ORF">AKJ65_06240</name>
</gene>
<sequence length="313" mass="32292">MSGLAVLIVMSFAAFFVWWVIGADSIPPAIGPVASGVRSIGVLRGALIGGVFGFLGAAVQGGRVAKTIGSGLLAGRAYPTTVAAVVLAVACILVAIGVFLHIPIPLVFASVGGLLGAGLGFGAVWNVGRVYTLLAVWILTPFAGLSLGYVFTKGTRRFLGGKKRKLMEALLFLMGMFAAYTCGANHVGIAAGLLSGCVDLPLRLLLITGGATILLGVWLGGPRIVNAVSKEYSEMGVRRSTCALAATSIISYSATLLGIPVPFTVLVIFPIIGSGLAVGKRKIQRGKIERTILAWCLVLFGSMGMGWLVGSLM</sequence>
<organism evidence="10 11">
    <name type="scientific">candidate division MSBL1 archaeon SCGC-AAA259E19</name>
    <dbReference type="NCBI Taxonomy" id="1698264"/>
    <lineage>
        <taxon>Archaea</taxon>
        <taxon>Methanobacteriati</taxon>
        <taxon>Methanobacteriota</taxon>
        <taxon>candidate division MSBL1</taxon>
    </lineage>
</organism>
<reference evidence="10 11" key="1">
    <citation type="journal article" date="2016" name="Sci. Rep.">
        <title>Metabolic traits of an uncultured archaeal lineage -MSBL1- from brine pools of the Red Sea.</title>
        <authorList>
            <person name="Mwirichia R."/>
            <person name="Alam I."/>
            <person name="Rashid M."/>
            <person name="Vinu M."/>
            <person name="Ba-Alawi W."/>
            <person name="Anthony Kamau A."/>
            <person name="Kamanda Ngugi D."/>
            <person name="Goker M."/>
            <person name="Klenk H.P."/>
            <person name="Bajic V."/>
            <person name="Stingl U."/>
        </authorList>
    </citation>
    <scope>NUCLEOTIDE SEQUENCE [LARGE SCALE GENOMIC DNA]</scope>
    <source>
        <strain evidence="10">SCGC-AAA259E19</strain>
    </source>
</reference>
<feature type="transmembrane region" description="Helical" evidence="9">
    <location>
        <begin position="42"/>
        <end position="61"/>
    </location>
</feature>
<feature type="transmembrane region" description="Helical" evidence="9">
    <location>
        <begin position="6"/>
        <end position="30"/>
    </location>
</feature>
<keyword evidence="7 9" id="KW-1133">Transmembrane helix</keyword>
<dbReference type="GO" id="GO:0016020">
    <property type="term" value="C:membrane"/>
    <property type="evidence" value="ECO:0007669"/>
    <property type="project" value="UniProtKB-SubCell"/>
</dbReference>
<feature type="transmembrane region" description="Helical" evidence="9">
    <location>
        <begin position="171"/>
        <end position="194"/>
    </location>
</feature>
<protein>
    <recommendedName>
        <fullName evidence="12">Phosphate permease</fullName>
    </recommendedName>
</protein>
<dbReference type="PANTHER" id="PTHR11101">
    <property type="entry name" value="PHOSPHATE TRANSPORTER"/>
    <property type="match status" value="1"/>
</dbReference>
<evidence type="ECO:0000256" key="9">
    <source>
        <dbReference type="SAM" id="Phobius"/>
    </source>
</evidence>
<proteinExistence type="inferred from homology"/>
<feature type="transmembrane region" description="Helical" evidence="9">
    <location>
        <begin position="107"/>
        <end position="125"/>
    </location>
</feature>
<evidence type="ECO:0000256" key="3">
    <source>
        <dbReference type="ARBA" id="ARBA00009916"/>
    </source>
</evidence>
<keyword evidence="6 9" id="KW-0812">Transmembrane</keyword>
<evidence type="ECO:0000256" key="1">
    <source>
        <dbReference type="ARBA" id="ARBA00001981"/>
    </source>
</evidence>
<evidence type="ECO:0000256" key="5">
    <source>
        <dbReference type="ARBA" id="ARBA00022592"/>
    </source>
</evidence>
<dbReference type="GO" id="GO:0005315">
    <property type="term" value="F:phosphate transmembrane transporter activity"/>
    <property type="evidence" value="ECO:0007669"/>
    <property type="project" value="InterPro"/>
</dbReference>
<evidence type="ECO:0000313" key="10">
    <source>
        <dbReference type="EMBL" id="KXA93536.1"/>
    </source>
</evidence>
<dbReference type="AlphaFoldDB" id="A0A133UHF7"/>
<evidence type="ECO:0000256" key="7">
    <source>
        <dbReference type="ARBA" id="ARBA00022989"/>
    </source>
</evidence>
<dbReference type="Proteomes" id="UP000070284">
    <property type="component" value="Unassembled WGS sequence"/>
</dbReference>
<comment type="similarity">
    <text evidence="3">Belongs to the inorganic phosphate transporter (PiT) (TC 2.A.20) family.</text>
</comment>
<evidence type="ECO:0000256" key="6">
    <source>
        <dbReference type="ARBA" id="ARBA00022692"/>
    </source>
</evidence>
<dbReference type="Pfam" id="PF01384">
    <property type="entry name" value="PHO4"/>
    <property type="match status" value="1"/>
</dbReference>
<keyword evidence="4" id="KW-0813">Transport</keyword>
<feature type="transmembrane region" description="Helical" evidence="9">
    <location>
        <begin position="81"/>
        <end position="100"/>
    </location>
</feature>
<keyword evidence="5" id="KW-0592">Phosphate transport</keyword>
<evidence type="ECO:0000256" key="2">
    <source>
        <dbReference type="ARBA" id="ARBA00004141"/>
    </source>
</evidence>
<dbReference type="InterPro" id="IPR001204">
    <property type="entry name" value="Phos_transporter"/>
</dbReference>
<evidence type="ECO:0000313" key="11">
    <source>
        <dbReference type="Proteomes" id="UP000070284"/>
    </source>
</evidence>
<evidence type="ECO:0008006" key="12">
    <source>
        <dbReference type="Google" id="ProtNLM"/>
    </source>
</evidence>